<protein>
    <submittedName>
        <fullName evidence="3">Oxidoreductase</fullName>
    </submittedName>
</protein>
<dbReference type="PRINTS" id="PR00069">
    <property type="entry name" value="ALDKETRDTASE"/>
</dbReference>
<dbReference type="SUPFAM" id="SSF51430">
    <property type="entry name" value="NAD(P)-linked oxidoreductase"/>
    <property type="match status" value="1"/>
</dbReference>
<dbReference type="CDD" id="cd19076">
    <property type="entry name" value="AKR_AKR13A_13D"/>
    <property type="match status" value="1"/>
</dbReference>
<reference evidence="3 4" key="1">
    <citation type="submission" date="2019-08" db="EMBL/GenBank/DDBJ databases">
        <title>Complete genome sequence of Candidatus Uab amorphum.</title>
        <authorList>
            <person name="Shiratori T."/>
            <person name="Suzuki S."/>
            <person name="Kakizawa Y."/>
            <person name="Ishida K."/>
        </authorList>
    </citation>
    <scope>NUCLEOTIDE SEQUENCE [LARGE SCALE GENOMIC DNA]</scope>
    <source>
        <strain evidence="3 4">SRT547</strain>
    </source>
</reference>
<dbReference type="GO" id="GO:0016491">
    <property type="term" value="F:oxidoreductase activity"/>
    <property type="evidence" value="ECO:0007669"/>
    <property type="project" value="UniProtKB-KW"/>
</dbReference>
<dbReference type="Pfam" id="PF00248">
    <property type="entry name" value="Aldo_ket_red"/>
    <property type="match status" value="1"/>
</dbReference>
<dbReference type="Gene3D" id="3.20.20.100">
    <property type="entry name" value="NADP-dependent oxidoreductase domain"/>
    <property type="match status" value="1"/>
</dbReference>
<dbReference type="EMBL" id="AP019860">
    <property type="protein sequence ID" value="BBM86357.1"/>
    <property type="molecule type" value="Genomic_DNA"/>
</dbReference>
<evidence type="ECO:0000313" key="4">
    <source>
        <dbReference type="Proteomes" id="UP000326354"/>
    </source>
</evidence>
<name>A0A5S9IRF0_UABAM</name>
<dbReference type="GO" id="GO:0005829">
    <property type="term" value="C:cytosol"/>
    <property type="evidence" value="ECO:0007669"/>
    <property type="project" value="UniProtKB-ARBA"/>
</dbReference>
<proteinExistence type="predicted"/>
<feature type="domain" description="NADP-dependent oxidoreductase" evidence="2">
    <location>
        <begin position="15"/>
        <end position="308"/>
    </location>
</feature>
<dbReference type="InterPro" id="IPR020471">
    <property type="entry name" value="AKR"/>
</dbReference>
<dbReference type="AlphaFoldDB" id="A0A5S9IRF0"/>
<dbReference type="InterPro" id="IPR036812">
    <property type="entry name" value="NAD(P)_OxRdtase_dom_sf"/>
</dbReference>
<dbReference type="InterPro" id="IPR023210">
    <property type="entry name" value="NADP_OxRdtase_dom"/>
</dbReference>
<dbReference type="RefSeq" id="WP_151970419.1">
    <property type="nucleotide sequence ID" value="NZ_AP019860.1"/>
</dbReference>
<gene>
    <name evidence="3" type="ORF">UABAM_04743</name>
</gene>
<keyword evidence="1" id="KW-0560">Oxidoreductase</keyword>
<dbReference type="OrthoDB" id="9804790at2"/>
<dbReference type="PANTHER" id="PTHR43625:SF40">
    <property type="entry name" value="ALDO-KETO REDUCTASE YAKC [NADP(+)]"/>
    <property type="match status" value="1"/>
</dbReference>
<evidence type="ECO:0000259" key="2">
    <source>
        <dbReference type="Pfam" id="PF00248"/>
    </source>
</evidence>
<dbReference type="FunFam" id="3.20.20.100:FF:000004">
    <property type="entry name" value="Oxidoreductase, aldo/keto reductase"/>
    <property type="match status" value="1"/>
</dbReference>
<sequence>MNKATLGASDLSVFRLGLGCMGMSEFYGATDAEQESIRTLHKALEMGINFYDTADIYGNGHNEQLVGKAFHDRRDRVVLATKFGIVRDEQGNFQGIDCSPEYIKKACDRSLKNLGLDVIDLYYAHRLDDKVPVEETVGAMKELVAEGKVRYLGLSEAPAAQLRRAHAVHPITALQTEYSMWSREPEGEILKTCQELNIAFVAYSPLGRGFLTGAIPSRDTLDKDDWRLTNPRFQEEAMEENKKFVVLIEEIAKEKKVTPAQVALAWVLHQGQNMFPIPGTRKVSRLKENMEAANIQFSEEELSQIQQKLPKATAGERY</sequence>
<keyword evidence="4" id="KW-1185">Reference proteome</keyword>
<dbReference type="Proteomes" id="UP000326354">
    <property type="component" value="Chromosome"/>
</dbReference>
<organism evidence="3 4">
    <name type="scientific">Uabimicrobium amorphum</name>
    <dbReference type="NCBI Taxonomy" id="2596890"/>
    <lineage>
        <taxon>Bacteria</taxon>
        <taxon>Pseudomonadati</taxon>
        <taxon>Planctomycetota</taxon>
        <taxon>Candidatus Uabimicrobiia</taxon>
        <taxon>Candidatus Uabimicrobiales</taxon>
        <taxon>Candidatus Uabimicrobiaceae</taxon>
        <taxon>Candidatus Uabimicrobium</taxon>
    </lineage>
</organism>
<dbReference type="PANTHER" id="PTHR43625">
    <property type="entry name" value="AFLATOXIN B1 ALDEHYDE REDUCTASE"/>
    <property type="match status" value="1"/>
</dbReference>
<dbReference type="KEGG" id="uam:UABAM_04743"/>
<accession>A0A5S9IRF0</accession>
<evidence type="ECO:0000256" key="1">
    <source>
        <dbReference type="ARBA" id="ARBA00023002"/>
    </source>
</evidence>
<dbReference type="InterPro" id="IPR050791">
    <property type="entry name" value="Aldo-Keto_reductase"/>
</dbReference>
<evidence type="ECO:0000313" key="3">
    <source>
        <dbReference type="EMBL" id="BBM86357.1"/>
    </source>
</evidence>